<dbReference type="InterPro" id="IPR036396">
    <property type="entry name" value="Cyt_P450_sf"/>
</dbReference>
<comment type="pathway">
    <text evidence="2">Secondary metabolite biosynthesis.</text>
</comment>
<accession>A0A286UD51</accession>
<dbReference type="InterPro" id="IPR050364">
    <property type="entry name" value="Cytochrome_P450_fung"/>
</dbReference>
<evidence type="ECO:0000256" key="1">
    <source>
        <dbReference type="ARBA" id="ARBA00001971"/>
    </source>
</evidence>
<dbReference type="InParanoid" id="A0A286UD51"/>
<keyword evidence="8 10" id="KW-0503">Monooxygenase</keyword>
<evidence type="ECO:0000313" key="12">
    <source>
        <dbReference type="Proteomes" id="UP000217199"/>
    </source>
</evidence>
<keyword evidence="4 9" id="KW-0349">Heme</keyword>
<keyword evidence="6 10" id="KW-0560">Oxidoreductase</keyword>
<dbReference type="Gene3D" id="1.10.630.10">
    <property type="entry name" value="Cytochrome P450"/>
    <property type="match status" value="1"/>
</dbReference>
<protein>
    <submittedName>
        <fullName evidence="11">Cytochrome P450</fullName>
    </submittedName>
</protein>
<proteinExistence type="inferred from homology"/>
<keyword evidence="7 9" id="KW-0408">Iron</keyword>
<dbReference type="GO" id="GO:0016705">
    <property type="term" value="F:oxidoreductase activity, acting on paired donors, with incorporation or reduction of molecular oxygen"/>
    <property type="evidence" value="ECO:0007669"/>
    <property type="project" value="InterPro"/>
</dbReference>
<organism evidence="11 12">
    <name type="scientific">Pyrrhoderma noxium</name>
    <dbReference type="NCBI Taxonomy" id="2282107"/>
    <lineage>
        <taxon>Eukaryota</taxon>
        <taxon>Fungi</taxon>
        <taxon>Dikarya</taxon>
        <taxon>Basidiomycota</taxon>
        <taxon>Agaricomycotina</taxon>
        <taxon>Agaricomycetes</taxon>
        <taxon>Hymenochaetales</taxon>
        <taxon>Hymenochaetaceae</taxon>
        <taxon>Pyrrhoderma</taxon>
    </lineage>
</organism>
<dbReference type="InterPro" id="IPR017972">
    <property type="entry name" value="Cyt_P450_CS"/>
</dbReference>
<evidence type="ECO:0000256" key="2">
    <source>
        <dbReference type="ARBA" id="ARBA00005179"/>
    </source>
</evidence>
<dbReference type="PANTHER" id="PTHR46300">
    <property type="entry name" value="P450, PUTATIVE (EUROFUNG)-RELATED-RELATED"/>
    <property type="match status" value="1"/>
</dbReference>
<dbReference type="PROSITE" id="PS00086">
    <property type="entry name" value="CYTOCHROME_P450"/>
    <property type="match status" value="1"/>
</dbReference>
<comment type="caution">
    <text evidence="11">The sequence shown here is derived from an EMBL/GenBank/DDBJ whole genome shotgun (WGS) entry which is preliminary data.</text>
</comment>
<evidence type="ECO:0000256" key="4">
    <source>
        <dbReference type="ARBA" id="ARBA00022617"/>
    </source>
</evidence>
<dbReference type="SUPFAM" id="SSF48264">
    <property type="entry name" value="Cytochrome P450"/>
    <property type="match status" value="1"/>
</dbReference>
<dbReference type="GO" id="GO:0004497">
    <property type="term" value="F:monooxygenase activity"/>
    <property type="evidence" value="ECO:0007669"/>
    <property type="project" value="UniProtKB-KW"/>
</dbReference>
<evidence type="ECO:0000256" key="7">
    <source>
        <dbReference type="ARBA" id="ARBA00023004"/>
    </source>
</evidence>
<dbReference type="PRINTS" id="PR00463">
    <property type="entry name" value="EP450I"/>
</dbReference>
<dbReference type="CDD" id="cd11065">
    <property type="entry name" value="CYP64-like"/>
    <property type="match status" value="1"/>
</dbReference>
<dbReference type="OrthoDB" id="2789670at2759"/>
<dbReference type="GO" id="GO:0005506">
    <property type="term" value="F:iron ion binding"/>
    <property type="evidence" value="ECO:0007669"/>
    <property type="project" value="InterPro"/>
</dbReference>
<dbReference type="Pfam" id="PF00067">
    <property type="entry name" value="p450"/>
    <property type="match status" value="1"/>
</dbReference>
<evidence type="ECO:0000313" key="11">
    <source>
        <dbReference type="EMBL" id="PAV17531.1"/>
    </source>
</evidence>
<dbReference type="AlphaFoldDB" id="A0A286UD51"/>
<keyword evidence="12" id="KW-1185">Reference proteome</keyword>
<reference evidence="11 12" key="1">
    <citation type="journal article" date="2017" name="Mol. Ecol.">
        <title>Comparative and population genomic landscape of Phellinus noxius: A hypervariable fungus causing root rot in trees.</title>
        <authorList>
            <person name="Chung C.L."/>
            <person name="Lee T.J."/>
            <person name="Akiba M."/>
            <person name="Lee H.H."/>
            <person name="Kuo T.H."/>
            <person name="Liu D."/>
            <person name="Ke H.M."/>
            <person name="Yokoi T."/>
            <person name="Roa M.B."/>
            <person name="Lu M.J."/>
            <person name="Chang Y.Y."/>
            <person name="Ann P.J."/>
            <person name="Tsai J.N."/>
            <person name="Chen C.Y."/>
            <person name="Tzean S.S."/>
            <person name="Ota Y."/>
            <person name="Hattori T."/>
            <person name="Sahashi N."/>
            <person name="Liou R.F."/>
            <person name="Kikuchi T."/>
            <person name="Tsai I.J."/>
        </authorList>
    </citation>
    <scope>NUCLEOTIDE SEQUENCE [LARGE SCALE GENOMIC DNA]</scope>
    <source>
        <strain evidence="11 12">FFPRI411160</strain>
    </source>
</reference>
<comment type="similarity">
    <text evidence="3 10">Belongs to the cytochrome P450 family.</text>
</comment>
<name>A0A286UD51_9AGAM</name>
<comment type="cofactor">
    <cofactor evidence="1 9">
        <name>heme</name>
        <dbReference type="ChEBI" id="CHEBI:30413"/>
    </cofactor>
</comment>
<evidence type="ECO:0000256" key="8">
    <source>
        <dbReference type="ARBA" id="ARBA00023033"/>
    </source>
</evidence>
<gene>
    <name evidence="11" type="ORF">PNOK_0759600</name>
</gene>
<dbReference type="PRINTS" id="PR00385">
    <property type="entry name" value="P450"/>
</dbReference>
<dbReference type="Proteomes" id="UP000217199">
    <property type="component" value="Unassembled WGS sequence"/>
</dbReference>
<feature type="binding site" description="axial binding residue" evidence="9">
    <location>
        <position position="336"/>
    </location>
    <ligand>
        <name>heme</name>
        <dbReference type="ChEBI" id="CHEBI:30413"/>
    </ligand>
    <ligandPart>
        <name>Fe</name>
        <dbReference type="ChEBI" id="CHEBI:18248"/>
    </ligandPart>
</feature>
<dbReference type="InterPro" id="IPR001128">
    <property type="entry name" value="Cyt_P450"/>
</dbReference>
<dbReference type="EMBL" id="NBII01000007">
    <property type="protein sequence ID" value="PAV17531.1"/>
    <property type="molecule type" value="Genomic_DNA"/>
</dbReference>
<dbReference type="STRING" id="2282107.A0A286UD51"/>
<evidence type="ECO:0000256" key="3">
    <source>
        <dbReference type="ARBA" id="ARBA00010617"/>
    </source>
</evidence>
<sequence>MVFGGEMCGWEHALSSQHYTDRFRAYRKNIHNTIGTKNAVSRYYPHQETEVRRFLYRVLEEPEKLLHHIRTEAGAIILKISHGYTIEPRNADPLVNLADEALLQFSLAVQPGAWLVDVLPFLRHVPDWMPGTGFKKTAKRWKRTLTELAEKPHAFVKKQMAAGIAPPSYTSLLLEKGNLSPEEEFVVKWSAASLYSGGADTTVSSMACFFLAMALFPEVQRKAKEEIDCVVGTDRLPTFADRAQLPYVDAVVKETLRWHPVAPMGLPHQTSDDDIYNGMFIPKGSMMMPNIWGFMHDPNTFHDPMTYKPERFLGVDGREPEMDTHQLCFGFGRRICPGRELADASVFLSIAQSLAVFNITKPTDESGKVIEPKVYFQPGIISHPAEFQVTIKPRDAKAEALIRSIEEEHPFESGDAEELNSIKVDL</sequence>
<evidence type="ECO:0000256" key="9">
    <source>
        <dbReference type="PIRSR" id="PIRSR602401-1"/>
    </source>
</evidence>
<evidence type="ECO:0000256" key="5">
    <source>
        <dbReference type="ARBA" id="ARBA00022723"/>
    </source>
</evidence>
<evidence type="ECO:0000256" key="10">
    <source>
        <dbReference type="RuleBase" id="RU000461"/>
    </source>
</evidence>
<dbReference type="PANTHER" id="PTHR46300:SF7">
    <property type="entry name" value="P450, PUTATIVE (EUROFUNG)-RELATED"/>
    <property type="match status" value="1"/>
</dbReference>
<dbReference type="InterPro" id="IPR002401">
    <property type="entry name" value="Cyt_P450_E_grp-I"/>
</dbReference>
<dbReference type="GO" id="GO:0020037">
    <property type="term" value="F:heme binding"/>
    <property type="evidence" value="ECO:0007669"/>
    <property type="project" value="InterPro"/>
</dbReference>
<evidence type="ECO:0000256" key="6">
    <source>
        <dbReference type="ARBA" id="ARBA00023002"/>
    </source>
</evidence>
<keyword evidence="5 9" id="KW-0479">Metal-binding</keyword>